<feature type="compositionally biased region" description="Polar residues" evidence="1">
    <location>
        <begin position="9"/>
        <end position="20"/>
    </location>
</feature>
<evidence type="ECO:0000256" key="1">
    <source>
        <dbReference type="SAM" id="MobiDB-lite"/>
    </source>
</evidence>
<proteinExistence type="predicted"/>
<name>A0AAE0XN52_9GAST</name>
<dbReference type="Proteomes" id="UP001283361">
    <property type="component" value="Unassembled WGS sequence"/>
</dbReference>
<evidence type="ECO:0000313" key="2">
    <source>
        <dbReference type="EMBL" id="KAK3698361.1"/>
    </source>
</evidence>
<evidence type="ECO:0000313" key="3">
    <source>
        <dbReference type="Proteomes" id="UP001283361"/>
    </source>
</evidence>
<accession>A0AAE0XN52</accession>
<dbReference type="EMBL" id="JAWDGP010007976">
    <property type="protein sequence ID" value="KAK3698361.1"/>
    <property type="molecule type" value="Genomic_DNA"/>
</dbReference>
<dbReference type="AlphaFoldDB" id="A0AAE0XN52"/>
<feature type="compositionally biased region" description="Basic and acidic residues" evidence="1">
    <location>
        <begin position="33"/>
        <end position="43"/>
    </location>
</feature>
<organism evidence="2 3">
    <name type="scientific">Elysia crispata</name>
    <name type="common">lettuce slug</name>
    <dbReference type="NCBI Taxonomy" id="231223"/>
    <lineage>
        <taxon>Eukaryota</taxon>
        <taxon>Metazoa</taxon>
        <taxon>Spiralia</taxon>
        <taxon>Lophotrochozoa</taxon>
        <taxon>Mollusca</taxon>
        <taxon>Gastropoda</taxon>
        <taxon>Heterobranchia</taxon>
        <taxon>Euthyneura</taxon>
        <taxon>Panpulmonata</taxon>
        <taxon>Sacoglossa</taxon>
        <taxon>Placobranchoidea</taxon>
        <taxon>Plakobranchidae</taxon>
        <taxon>Elysia</taxon>
    </lineage>
</organism>
<reference evidence="2" key="1">
    <citation type="journal article" date="2023" name="G3 (Bethesda)">
        <title>A reference genome for the long-term kleptoplast-retaining sea slug Elysia crispata morphotype clarki.</title>
        <authorList>
            <person name="Eastman K.E."/>
            <person name="Pendleton A.L."/>
            <person name="Shaikh M.A."/>
            <person name="Suttiyut T."/>
            <person name="Ogas R."/>
            <person name="Tomko P."/>
            <person name="Gavelis G."/>
            <person name="Widhalm J.R."/>
            <person name="Wisecaver J.H."/>
        </authorList>
    </citation>
    <scope>NUCLEOTIDE SEQUENCE</scope>
    <source>
        <strain evidence="2">ECLA1</strain>
    </source>
</reference>
<sequence>MIENAVRSIGQTNQQTSTNAADVARSATPRKSGQQERRPEVERHVRKCHAQRKKSLWFSPRIFTSSIN</sequence>
<keyword evidence="3" id="KW-1185">Reference proteome</keyword>
<gene>
    <name evidence="2" type="ORF">RRG08_022922</name>
</gene>
<comment type="caution">
    <text evidence="2">The sequence shown here is derived from an EMBL/GenBank/DDBJ whole genome shotgun (WGS) entry which is preliminary data.</text>
</comment>
<feature type="region of interest" description="Disordered" evidence="1">
    <location>
        <begin position="1"/>
        <end position="51"/>
    </location>
</feature>
<protein>
    <submittedName>
        <fullName evidence="2">Uncharacterized protein</fullName>
    </submittedName>
</protein>